<dbReference type="Gene3D" id="3.90.550.10">
    <property type="entry name" value="Spore Coat Polysaccharide Biosynthesis Protein SpsA, Chain A"/>
    <property type="match status" value="1"/>
</dbReference>
<accession>Q3SLY6</accession>
<dbReference type="CAZy" id="GT2">
    <property type="family name" value="Glycosyltransferase Family 2"/>
</dbReference>
<organism evidence="6 7">
    <name type="scientific">Thiobacillus denitrificans (strain ATCC 25259 / T1)</name>
    <dbReference type="NCBI Taxonomy" id="292415"/>
    <lineage>
        <taxon>Bacteria</taxon>
        <taxon>Pseudomonadati</taxon>
        <taxon>Pseudomonadota</taxon>
        <taxon>Betaproteobacteria</taxon>
        <taxon>Nitrosomonadales</taxon>
        <taxon>Thiobacillaceae</taxon>
        <taxon>Thiobacillus</taxon>
    </lineage>
</organism>
<dbReference type="HOGENOM" id="CLU_023845_4_1_4"/>
<dbReference type="Pfam" id="PF00535">
    <property type="entry name" value="Glycos_transf_2"/>
    <property type="match status" value="2"/>
</dbReference>
<comment type="similarity">
    <text evidence="1">Belongs to the glycosyltransferase 2 family.</text>
</comment>
<dbReference type="SUPFAM" id="SSF53448">
    <property type="entry name" value="Nucleotide-diphospho-sugar transferases"/>
    <property type="match status" value="1"/>
</dbReference>
<keyword evidence="7" id="KW-1185">Reference proteome</keyword>
<protein>
    <submittedName>
        <fullName evidence="6">Rhamnosyl transferase related protein</fullName>
    </submittedName>
</protein>
<evidence type="ECO:0000256" key="2">
    <source>
        <dbReference type="ARBA" id="ARBA00022676"/>
    </source>
</evidence>
<feature type="region of interest" description="Disordered" evidence="4">
    <location>
        <begin position="65"/>
        <end position="84"/>
    </location>
</feature>
<evidence type="ECO:0000256" key="4">
    <source>
        <dbReference type="SAM" id="MobiDB-lite"/>
    </source>
</evidence>
<evidence type="ECO:0000259" key="5">
    <source>
        <dbReference type="Pfam" id="PF00535"/>
    </source>
</evidence>
<evidence type="ECO:0000313" key="6">
    <source>
        <dbReference type="EMBL" id="AAZ96266.1"/>
    </source>
</evidence>
<dbReference type="RefSeq" id="WP_011310826.1">
    <property type="nucleotide sequence ID" value="NC_007404.1"/>
</dbReference>
<dbReference type="STRING" id="292415.Tbd_0313"/>
<sequence length="342" mass="37933">MAESTRTPQTAAPPSVAIVLLNWNRWAYTLTCLESLFRLDYPSYSVIVCDNASSDDSVSRLRAWAGGRQSAPPPSAAELHPLVDPPVTKPVELCEAQRDETPSRTRPPAPLILIQTGANLGFAGGCNVGIRHALAQGADYVWILNNDTVVAADSLRQLVAVQQSDPDIGIVGSTLLSIHRPTKVLALGGGRLRRATGATRHIGAGRDWPLQPPDPRPEPMDYVIGASMLVSRHVLETVGLMDEGYFLYYEELDWAFRLPPETRLGYAPASVIYHHEGGTTGGIVRRHYYRSLIRFTWRHNRRWLPLVLARMALRVPEALLARNWSEFDALLSLLRPAQITRR</sequence>
<keyword evidence="2" id="KW-0328">Glycosyltransferase</keyword>
<dbReference type="KEGG" id="tbd:Tbd_0313"/>
<feature type="domain" description="Glycosyltransferase 2-like" evidence="5">
    <location>
        <begin position="18"/>
        <end position="65"/>
    </location>
</feature>
<dbReference type="PANTHER" id="PTHR43179:SF12">
    <property type="entry name" value="GALACTOFURANOSYLTRANSFERASE GLFT2"/>
    <property type="match status" value="1"/>
</dbReference>
<dbReference type="OrthoDB" id="9771846at2"/>
<dbReference type="InterPro" id="IPR001173">
    <property type="entry name" value="Glyco_trans_2-like"/>
</dbReference>
<dbReference type="PANTHER" id="PTHR43179">
    <property type="entry name" value="RHAMNOSYLTRANSFERASE WBBL"/>
    <property type="match status" value="1"/>
</dbReference>
<reference evidence="6 7" key="1">
    <citation type="journal article" date="2006" name="J. Bacteriol.">
        <title>The genome sequence of the obligately chemolithoautotrophic, facultatively anaerobic bacterium Thiobacillus denitrificans.</title>
        <authorList>
            <person name="Beller H.R."/>
            <person name="Chain P.S."/>
            <person name="Letain T.E."/>
            <person name="Chakicherla A."/>
            <person name="Larimer F.W."/>
            <person name="Richardson P.M."/>
            <person name="Coleman M.A."/>
            <person name="Wood A.P."/>
            <person name="Kelly D.P."/>
        </authorList>
    </citation>
    <scope>NUCLEOTIDE SEQUENCE [LARGE SCALE GENOMIC DNA]</scope>
    <source>
        <strain evidence="6 7">ATCC 25259</strain>
    </source>
</reference>
<evidence type="ECO:0000256" key="1">
    <source>
        <dbReference type="ARBA" id="ARBA00006739"/>
    </source>
</evidence>
<gene>
    <name evidence="6" type="ordered locus">Tbd_0313</name>
</gene>
<dbReference type="eggNOG" id="COG1216">
    <property type="taxonomic scope" value="Bacteria"/>
</dbReference>
<dbReference type="Proteomes" id="UP000008291">
    <property type="component" value="Chromosome"/>
</dbReference>
<evidence type="ECO:0000256" key="3">
    <source>
        <dbReference type="ARBA" id="ARBA00022679"/>
    </source>
</evidence>
<proteinExistence type="inferred from homology"/>
<dbReference type="GO" id="GO:0016757">
    <property type="term" value="F:glycosyltransferase activity"/>
    <property type="evidence" value="ECO:0007669"/>
    <property type="project" value="UniProtKB-KW"/>
</dbReference>
<dbReference type="InterPro" id="IPR029044">
    <property type="entry name" value="Nucleotide-diphossugar_trans"/>
</dbReference>
<keyword evidence="3 6" id="KW-0808">Transferase</keyword>
<name>Q3SLY6_THIDA</name>
<dbReference type="AlphaFoldDB" id="Q3SLY6"/>
<dbReference type="CDD" id="cd04186">
    <property type="entry name" value="GT_2_like_c"/>
    <property type="match status" value="1"/>
</dbReference>
<dbReference type="EMBL" id="CP000116">
    <property type="protein sequence ID" value="AAZ96266.1"/>
    <property type="molecule type" value="Genomic_DNA"/>
</dbReference>
<feature type="domain" description="Glycosyltransferase 2-like" evidence="5">
    <location>
        <begin position="110"/>
        <end position="174"/>
    </location>
</feature>
<evidence type="ECO:0000313" key="7">
    <source>
        <dbReference type="Proteomes" id="UP000008291"/>
    </source>
</evidence>